<organism evidence="2 3">
    <name type="scientific">Asterophora parasitica</name>
    <dbReference type="NCBI Taxonomy" id="117018"/>
    <lineage>
        <taxon>Eukaryota</taxon>
        <taxon>Fungi</taxon>
        <taxon>Dikarya</taxon>
        <taxon>Basidiomycota</taxon>
        <taxon>Agaricomycotina</taxon>
        <taxon>Agaricomycetes</taxon>
        <taxon>Agaricomycetidae</taxon>
        <taxon>Agaricales</taxon>
        <taxon>Tricholomatineae</taxon>
        <taxon>Lyophyllaceae</taxon>
        <taxon>Asterophora</taxon>
    </lineage>
</organism>
<comment type="caution">
    <text evidence="2">The sequence shown here is derived from an EMBL/GenBank/DDBJ whole genome shotgun (WGS) entry which is preliminary data.</text>
</comment>
<protein>
    <submittedName>
        <fullName evidence="2">Uncharacterized protein</fullName>
    </submittedName>
</protein>
<proteinExistence type="predicted"/>
<evidence type="ECO:0000313" key="2">
    <source>
        <dbReference type="EMBL" id="KAG5645668.1"/>
    </source>
</evidence>
<accession>A0A9P7G8W9</accession>
<gene>
    <name evidence="2" type="ORF">DXG03_005506</name>
</gene>
<keyword evidence="3" id="KW-1185">Reference proteome</keyword>
<feature type="compositionally biased region" description="Basic and acidic residues" evidence="1">
    <location>
        <begin position="104"/>
        <end position="113"/>
    </location>
</feature>
<evidence type="ECO:0000256" key="1">
    <source>
        <dbReference type="SAM" id="MobiDB-lite"/>
    </source>
</evidence>
<reference evidence="2" key="2">
    <citation type="submission" date="2021-10" db="EMBL/GenBank/DDBJ databases">
        <title>Phylogenomics reveals ancestral predisposition of the termite-cultivated fungus Termitomyces towards a domesticated lifestyle.</title>
        <authorList>
            <person name="Auxier B."/>
            <person name="Grum-Grzhimaylo A."/>
            <person name="Cardenas M.E."/>
            <person name="Lodge J.D."/>
            <person name="Laessoe T."/>
            <person name="Pedersen O."/>
            <person name="Smith M.E."/>
            <person name="Kuyper T.W."/>
            <person name="Franco-Molano E.A."/>
            <person name="Baroni T.J."/>
            <person name="Aanen D.K."/>
        </authorList>
    </citation>
    <scope>NUCLEOTIDE SEQUENCE</scope>
    <source>
        <strain evidence="2">AP01</strain>
        <tissue evidence="2">Mycelium</tissue>
    </source>
</reference>
<feature type="region of interest" description="Disordered" evidence="1">
    <location>
        <begin position="1"/>
        <end position="125"/>
    </location>
</feature>
<reference evidence="2" key="1">
    <citation type="submission" date="2020-07" db="EMBL/GenBank/DDBJ databases">
        <authorList>
            <person name="Nieuwenhuis M."/>
            <person name="Van De Peppel L.J.J."/>
        </authorList>
    </citation>
    <scope>NUCLEOTIDE SEQUENCE</scope>
    <source>
        <strain evidence="2">AP01</strain>
        <tissue evidence="2">Mycelium</tissue>
    </source>
</reference>
<dbReference type="EMBL" id="JABCKV010000034">
    <property type="protein sequence ID" value="KAG5645668.1"/>
    <property type="molecule type" value="Genomic_DNA"/>
</dbReference>
<feature type="compositionally biased region" description="Polar residues" evidence="1">
    <location>
        <begin position="22"/>
        <end position="55"/>
    </location>
</feature>
<dbReference type="OrthoDB" id="2532734at2759"/>
<sequence>MSFFSKLKAKASRKSGSREKGQQAQSTTDAPPTQTFPSQATQSAEPQEQQFTTQPHPAKTNDPADLQRQQPGGGLATSDPMAAHHARDPYVPSQEIQSNLEQPLGRDELRARAAELNAPGPHEQK</sequence>
<dbReference type="AlphaFoldDB" id="A0A9P7G8W9"/>
<evidence type="ECO:0000313" key="3">
    <source>
        <dbReference type="Proteomes" id="UP000775547"/>
    </source>
</evidence>
<dbReference type="Proteomes" id="UP000775547">
    <property type="component" value="Unassembled WGS sequence"/>
</dbReference>
<name>A0A9P7G8W9_9AGAR</name>